<dbReference type="STRING" id="4096.A0A1U7XKA6"/>
<evidence type="ECO:0000256" key="1">
    <source>
        <dbReference type="ARBA" id="ARBA00009005"/>
    </source>
</evidence>
<dbReference type="eggNOG" id="KOG1546">
    <property type="taxonomic scope" value="Eukaryota"/>
</dbReference>
<feature type="domain" description="Peptidase C14 caspase" evidence="2">
    <location>
        <begin position="97"/>
        <end position="352"/>
    </location>
</feature>
<organism evidence="3 4">
    <name type="scientific">Nicotiana sylvestris</name>
    <name type="common">Wood tobacco</name>
    <name type="synonym">South American tobacco</name>
    <dbReference type="NCBI Taxonomy" id="4096"/>
    <lineage>
        <taxon>Eukaryota</taxon>
        <taxon>Viridiplantae</taxon>
        <taxon>Streptophyta</taxon>
        <taxon>Embryophyta</taxon>
        <taxon>Tracheophyta</taxon>
        <taxon>Spermatophyta</taxon>
        <taxon>Magnoliopsida</taxon>
        <taxon>eudicotyledons</taxon>
        <taxon>Gunneridae</taxon>
        <taxon>Pentapetalae</taxon>
        <taxon>asterids</taxon>
        <taxon>lamiids</taxon>
        <taxon>Solanales</taxon>
        <taxon>Solanaceae</taxon>
        <taxon>Nicotianoideae</taxon>
        <taxon>Nicotianeae</taxon>
        <taxon>Nicotiana</taxon>
    </lineage>
</organism>
<name>A0A1U7XKA6_NICSY</name>
<dbReference type="PANTHER" id="PTHR48104">
    <property type="entry name" value="METACASPASE-4"/>
    <property type="match status" value="1"/>
</dbReference>
<accession>A0A1U7XKA6</accession>
<protein>
    <submittedName>
        <fullName evidence="4">Metacaspase-3-like</fullName>
    </submittedName>
</protein>
<dbReference type="InterPro" id="IPR011600">
    <property type="entry name" value="Pept_C14_caspase"/>
</dbReference>
<comment type="similarity">
    <text evidence="1">Belongs to the peptidase C14B family.</text>
</comment>
<gene>
    <name evidence="4" type="primary">LOC104237568</name>
</gene>
<dbReference type="SUPFAM" id="SSF52129">
    <property type="entry name" value="Caspase-like"/>
    <property type="match status" value="1"/>
</dbReference>
<dbReference type="PANTHER" id="PTHR48104:SF17">
    <property type="entry name" value="METACASPASE-3"/>
    <property type="match status" value="1"/>
</dbReference>
<reference evidence="3" key="1">
    <citation type="journal article" date="2013" name="Genome Biol.">
        <title>Reference genomes and transcriptomes of Nicotiana sylvestris and Nicotiana tomentosiformis.</title>
        <authorList>
            <person name="Sierro N."/>
            <person name="Battey J.N."/>
            <person name="Ouadi S."/>
            <person name="Bovet L."/>
            <person name="Goepfert S."/>
            <person name="Bakaher N."/>
            <person name="Peitsch M.C."/>
            <person name="Ivanov N.V."/>
        </authorList>
    </citation>
    <scope>NUCLEOTIDE SEQUENCE [LARGE SCALE GENOMIC DNA]</scope>
</reference>
<dbReference type="Pfam" id="PF00656">
    <property type="entry name" value="Peptidase_C14"/>
    <property type="match status" value="1"/>
</dbReference>
<keyword evidence="3" id="KW-1185">Reference proteome</keyword>
<sequence length="364" mass="40039">MDSRRCKCKWCGTKMSAPIGAQTISCPRCQSVTQLQPPRNNNGFAAGVINNIMGAVVNTGFPARLGRMNPTNANNCQPQLFNMSPQITMQPPAVHGRKRAVLCGITYRGHSKSLKGSINDVLSMRYLLVQKLGFPNASVLVLTEDEKDPYKIPTKGNIRSALRWLVHGCQPGDSLVFHYSGHGTRVRDRDGDEVDGNDESLCPVDFETEGRILDDEINNTIVRPLPCGATLHGIIDTCFSGTFLDLPFMCRINRAGHFMWEDHRISTYKGTRGGTAISISACDDHQNSGDTTAFTGFPTGALTYSFIKTLEQETKLTYGRLLMSMHNKIHEAQEGVGMNGANETQEPQLSASEQFDIHSKMVAL</sequence>
<dbReference type="KEGG" id="nsy:104237568"/>
<dbReference type="Proteomes" id="UP000189701">
    <property type="component" value="Unplaced"/>
</dbReference>
<dbReference type="GO" id="GO:0006508">
    <property type="term" value="P:proteolysis"/>
    <property type="evidence" value="ECO:0007669"/>
    <property type="project" value="InterPro"/>
</dbReference>
<dbReference type="Gene3D" id="3.40.50.12660">
    <property type="match status" value="1"/>
</dbReference>
<evidence type="ECO:0000259" key="2">
    <source>
        <dbReference type="Pfam" id="PF00656"/>
    </source>
</evidence>
<dbReference type="GO" id="GO:0004197">
    <property type="term" value="F:cysteine-type endopeptidase activity"/>
    <property type="evidence" value="ECO:0007669"/>
    <property type="project" value="InterPro"/>
</dbReference>
<dbReference type="AlphaFoldDB" id="A0A1U7XKA6"/>
<dbReference type="GO" id="GO:0005737">
    <property type="term" value="C:cytoplasm"/>
    <property type="evidence" value="ECO:0007669"/>
    <property type="project" value="TreeGrafter"/>
</dbReference>
<evidence type="ECO:0000313" key="4">
    <source>
        <dbReference type="RefSeq" id="XP_009790041.1"/>
    </source>
</evidence>
<evidence type="ECO:0000313" key="3">
    <source>
        <dbReference type="Proteomes" id="UP000189701"/>
    </source>
</evidence>
<dbReference type="InterPro" id="IPR029030">
    <property type="entry name" value="Caspase-like_dom_sf"/>
</dbReference>
<dbReference type="OrthoDB" id="3223806at2759"/>
<proteinExistence type="inferred from homology"/>
<dbReference type="RefSeq" id="XP_009790041.1">
    <property type="nucleotide sequence ID" value="XM_009791739.1"/>
</dbReference>
<dbReference type="InterPro" id="IPR050452">
    <property type="entry name" value="Metacaspase"/>
</dbReference>
<dbReference type="GeneID" id="104237568"/>
<reference evidence="4" key="2">
    <citation type="submission" date="2025-08" db="UniProtKB">
        <authorList>
            <consortium name="RefSeq"/>
        </authorList>
    </citation>
    <scope>IDENTIFICATION</scope>
    <source>
        <tissue evidence="4">Leaf</tissue>
    </source>
</reference>